<gene>
    <name evidence="1" type="ordered locus">PCC8801_4460</name>
</gene>
<organism evidence="1 2">
    <name type="scientific">Rippkaea orientalis (strain PCC 8801 / RF-1)</name>
    <name type="common">Cyanothece sp. (strain PCC 8801)</name>
    <dbReference type="NCBI Taxonomy" id="41431"/>
    <lineage>
        <taxon>Bacteria</taxon>
        <taxon>Bacillati</taxon>
        <taxon>Cyanobacteriota</taxon>
        <taxon>Cyanophyceae</taxon>
        <taxon>Oscillatoriophycideae</taxon>
        <taxon>Chroococcales</taxon>
        <taxon>Aphanothecaceae</taxon>
        <taxon>Rippkaea</taxon>
        <taxon>Rippkaea orientalis</taxon>
    </lineage>
</organism>
<dbReference type="SUPFAM" id="SSF47413">
    <property type="entry name" value="lambda repressor-like DNA-binding domains"/>
    <property type="match status" value="1"/>
</dbReference>
<dbReference type="Proteomes" id="UP000008204">
    <property type="component" value="Plasmid pP880101"/>
</dbReference>
<dbReference type="HOGENOM" id="CLU_2011454_0_0_3"/>
<keyword evidence="1" id="KW-0614">Plasmid</keyword>
<name>B7K6F7_RIPO1</name>
<sequence>MKLHTNIFNDAFRFAMSATQLKNLELCEATGKSQAWLSNLRNGKGNPGIHDFMELVILCEQLRPGFFEIFTRKLIGESRRLTVSPEELVNSLDSSELGALMHAVGNRMCDASSRNQDKDLIAS</sequence>
<protein>
    <submittedName>
        <fullName evidence="1">Uncharacterized protein</fullName>
    </submittedName>
</protein>
<evidence type="ECO:0000313" key="2">
    <source>
        <dbReference type="Proteomes" id="UP000008204"/>
    </source>
</evidence>
<dbReference type="KEGG" id="cyp:PCC8801_4460"/>
<dbReference type="RefSeq" id="WP_012593015.1">
    <property type="nucleotide sequence ID" value="NC_011721.1"/>
</dbReference>
<accession>B7K6F7</accession>
<evidence type="ECO:0000313" key="1">
    <source>
        <dbReference type="EMBL" id="ACK68379.1"/>
    </source>
</evidence>
<dbReference type="OrthoDB" id="10014552at2"/>
<proteinExistence type="predicted"/>
<dbReference type="GO" id="GO:0003677">
    <property type="term" value="F:DNA binding"/>
    <property type="evidence" value="ECO:0007669"/>
    <property type="project" value="InterPro"/>
</dbReference>
<reference evidence="2" key="1">
    <citation type="journal article" date="2011" name="MBio">
        <title>Novel metabolic attributes of the genus Cyanothece, comprising a group of unicellular nitrogen-fixing Cyanobacteria.</title>
        <authorList>
            <person name="Bandyopadhyay A."/>
            <person name="Elvitigala T."/>
            <person name="Welsh E."/>
            <person name="Stockel J."/>
            <person name="Liberton M."/>
            <person name="Min H."/>
            <person name="Sherman L.A."/>
            <person name="Pakrasi H.B."/>
        </authorList>
    </citation>
    <scope>NUCLEOTIDE SEQUENCE [LARGE SCALE GENOMIC DNA]</scope>
    <source>
        <strain evidence="2">PCC 8801</strain>
        <plasmid evidence="2">pP880101</plasmid>
    </source>
</reference>
<geneLocation type="plasmid" evidence="1 2">
    <name>pP880101</name>
</geneLocation>
<keyword evidence="2" id="KW-1185">Reference proteome</keyword>
<dbReference type="EMBL" id="CP001288">
    <property type="protein sequence ID" value="ACK68379.1"/>
    <property type="molecule type" value="Genomic_DNA"/>
</dbReference>
<dbReference type="AlphaFoldDB" id="B7K6F7"/>
<dbReference type="InterPro" id="IPR010982">
    <property type="entry name" value="Lambda_DNA-bd_dom_sf"/>
</dbReference>